<evidence type="ECO:0000313" key="2">
    <source>
        <dbReference type="Proteomes" id="UP001251528"/>
    </source>
</evidence>
<name>A0AAJ0FZ53_9HYPO</name>
<keyword evidence="2" id="KW-1185">Reference proteome</keyword>
<reference evidence="1" key="1">
    <citation type="submission" date="2023-06" db="EMBL/GenBank/DDBJ databases">
        <title>Conoideocrella luteorostrata (Hypocreales: Clavicipitaceae), a potential biocontrol fungus for elongate hemlock scale in United States Christmas tree production areas.</title>
        <authorList>
            <person name="Barrett H."/>
            <person name="Lovett B."/>
            <person name="Macias A.M."/>
            <person name="Stajich J.E."/>
            <person name="Kasson M.T."/>
        </authorList>
    </citation>
    <scope>NUCLEOTIDE SEQUENCE</scope>
    <source>
        <strain evidence="1">ARSEF 14590</strain>
    </source>
</reference>
<organism evidence="1 2">
    <name type="scientific">Conoideocrella luteorostrata</name>
    <dbReference type="NCBI Taxonomy" id="1105319"/>
    <lineage>
        <taxon>Eukaryota</taxon>
        <taxon>Fungi</taxon>
        <taxon>Dikarya</taxon>
        <taxon>Ascomycota</taxon>
        <taxon>Pezizomycotina</taxon>
        <taxon>Sordariomycetes</taxon>
        <taxon>Hypocreomycetidae</taxon>
        <taxon>Hypocreales</taxon>
        <taxon>Clavicipitaceae</taxon>
        <taxon>Conoideocrella</taxon>
    </lineage>
</organism>
<evidence type="ECO:0000313" key="1">
    <source>
        <dbReference type="EMBL" id="KAK2599120.1"/>
    </source>
</evidence>
<dbReference type="AlphaFoldDB" id="A0AAJ0FZ53"/>
<accession>A0AAJ0FZ53</accession>
<proteinExistence type="predicted"/>
<dbReference type="Proteomes" id="UP001251528">
    <property type="component" value="Unassembled WGS sequence"/>
</dbReference>
<comment type="caution">
    <text evidence="1">The sequence shown here is derived from an EMBL/GenBank/DDBJ whole genome shotgun (WGS) entry which is preliminary data.</text>
</comment>
<protein>
    <submittedName>
        <fullName evidence="1">Uncharacterized protein</fullName>
    </submittedName>
</protein>
<dbReference type="EMBL" id="JASWJB010000089">
    <property type="protein sequence ID" value="KAK2599120.1"/>
    <property type="molecule type" value="Genomic_DNA"/>
</dbReference>
<sequence>MDFYENAGVTQLNMYDKAIKDRKPETRMVEAESDINEENKNKVFLNVRSCDKYTVDDKKMMVTDSPSLELLLNFKSDELGFDIKSPAAFVVETSVHLKGNGGSLINRGTYDEGGRFIVYQDAFKEADTAKKVPLNEMGMQNFLNAANPKSQKSQNFKTAFLMDVQNKEFWEITRQNYNDLKQPFSQVLTFRRGTPQFNRYMGSPNFNSKFYSFANHHDSIGNKIPTSIVVIPKQVENPKKGIDYKPGDPKPQTPTIGKLMAAVVFKDP</sequence>
<gene>
    <name evidence="1" type="ORF">QQS21_005381</name>
</gene>